<name>A0A2P6S994_ROSCH</name>
<reference evidence="1 2" key="1">
    <citation type="journal article" date="2018" name="Nat. Genet.">
        <title>The Rosa genome provides new insights in the design of modern roses.</title>
        <authorList>
            <person name="Bendahmane M."/>
        </authorList>
    </citation>
    <scope>NUCLEOTIDE SEQUENCE [LARGE SCALE GENOMIC DNA]</scope>
    <source>
        <strain evidence="2">cv. Old Blush</strain>
    </source>
</reference>
<sequence length="56" mass="6553">MEVVPSFFEAVKEGHVGLIDNQLTPTIPIRVDFLNFQGLRCHDEMIQMMDWCQQPF</sequence>
<dbReference type="EMBL" id="PDCK01000039">
    <property type="protein sequence ID" value="PRQ55270.1"/>
    <property type="molecule type" value="Genomic_DNA"/>
</dbReference>
<keyword evidence="2" id="KW-1185">Reference proteome</keyword>
<evidence type="ECO:0000313" key="2">
    <source>
        <dbReference type="Proteomes" id="UP000238479"/>
    </source>
</evidence>
<dbReference type="AlphaFoldDB" id="A0A2P6S994"/>
<proteinExistence type="predicted"/>
<dbReference type="Proteomes" id="UP000238479">
    <property type="component" value="Chromosome 1"/>
</dbReference>
<dbReference type="Gramene" id="PRQ55270">
    <property type="protein sequence ID" value="PRQ55270"/>
    <property type="gene ID" value="RchiOBHm_Chr1g0322721"/>
</dbReference>
<accession>A0A2P6S994</accession>
<protein>
    <submittedName>
        <fullName evidence="1">Uncharacterized protein</fullName>
    </submittedName>
</protein>
<gene>
    <name evidence="1" type="ORF">RchiOBHm_Chr1g0322721</name>
</gene>
<evidence type="ECO:0000313" key="1">
    <source>
        <dbReference type="EMBL" id="PRQ55270.1"/>
    </source>
</evidence>
<comment type="caution">
    <text evidence="1">The sequence shown here is derived from an EMBL/GenBank/DDBJ whole genome shotgun (WGS) entry which is preliminary data.</text>
</comment>
<organism evidence="1 2">
    <name type="scientific">Rosa chinensis</name>
    <name type="common">China rose</name>
    <dbReference type="NCBI Taxonomy" id="74649"/>
    <lineage>
        <taxon>Eukaryota</taxon>
        <taxon>Viridiplantae</taxon>
        <taxon>Streptophyta</taxon>
        <taxon>Embryophyta</taxon>
        <taxon>Tracheophyta</taxon>
        <taxon>Spermatophyta</taxon>
        <taxon>Magnoliopsida</taxon>
        <taxon>eudicotyledons</taxon>
        <taxon>Gunneridae</taxon>
        <taxon>Pentapetalae</taxon>
        <taxon>rosids</taxon>
        <taxon>fabids</taxon>
        <taxon>Rosales</taxon>
        <taxon>Rosaceae</taxon>
        <taxon>Rosoideae</taxon>
        <taxon>Rosoideae incertae sedis</taxon>
        <taxon>Rosa</taxon>
    </lineage>
</organism>